<evidence type="ECO:0000256" key="2">
    <source>
        <dbReference type="ARBA" id="ARBA00023015"/>
    </source>
</evidence>
<dbReference type="InterPro" id="IPR018004">
    <property type="entry name" value="KilA/APSES_HTH"/>
</dbReference>
<gene>
    <name evidence="7" type="ORF">HPULCUR_000170</name>
</gene>
<dbReference type="Gene3D" id="3.10.260.10">
    <property type="entry name" value="Transcription regulator HTH, APSES-type DNA-binding domain"/>
    <property type="match status" value="1"/>
</dbReference>
<feature type="compositionally biased region" description="Low complexity" evidence="5">
    <location>
        <begin position="132"/>
        <end position="145"/>
    </location>
</feature>
<feature type="compositionally biased region" description="Low complexity" evidence="5">
    <location>
        <begin position="39"/>
        <end position="60"/>
    </location>
</feature>
<reference evidence="7 8" key="1">
    <citation type="submission" date="2024-04" db="EMBL/GenBank/DDBJ databases">
        <title>genome sequences of Mucor flavus KT1a and Helicostylum pulchrum KT1b strains isolation_sourced from the surface of a dry-aged beef.</title>
        <authorList>
            <person name="Toyotome T."/>
            <person name="Hosono M."/>
            <person name="Torimaru M."/>
            <person name="Fukuda K."/>
            <person name="Mikami N."/>
        </authorList>
    </citation>
    <scope>NUCLEOTIDE SEQUENCE [LARGE SCALE GENOMIC DNA]</scope>
    <source>
        <strain evidence="7 8">KT1b</strain>
    </source>
</reference>
<evidence type="ECO:0000313" key="7">
    <source>
        <dbReference type="EMBL" id="GAA5794823.1"/>
    </source>
</evidence>
<dbReference type="PROSITE" id="PS51299">
    <property type="entry name" value="HTH_APSES"/>
    <property type="match status" value="1"/>
</dbReference>
<accession>A0ABP9XK55</accession>
<keyword evidence="8" id="KW-1185">Reference proteome</keyword>
<keyword evidence="4" id="KW-0804">Transcription</keyword>
<keyword evidence="3" id="KW-0238">DNA-binding</keyword>
<dbReference type="PANTHER" id="PTHR47792:SF1">
    <property type="entry name" value="PROTEIN SOK2-RELATED"/>
    <property type="match status" value="1"/>
</dbReference>
<feature type="compositionally biased region" description="Low complexity" evidence="5">
    <location>
        <begin position="96"/>
        <end position="122"/>
    </location>
</feature>
<keyword evidence="2" id="KW-0805">Transcription regulation</keyword>
<comment type="caution">
    <text evidence="7">The sequence shown here is derived from an EMBL/GenBank/DDBJ whole genome shotgun (WGS) entry which is preliminary data.</text>
</comment>
<feature type="compositionally biased region" description="Polar residues" evidence="5">
    <location>
        <begin position="474"/>
        <end position="501"/>
    </location>
</feature>
<feature type="compositionally biased region" description="Low complexity" evidence="5">
    <location>
        <begin position="508"/>
        <end position="524"/>
    </location>
</feature>
<feature type="region of interest" description="Disordered" evidence="5">
    <location>
        <begin position="313"/>
        <end position="363"/>
    </location>
</feature>
<dbReference type="EMBL" id="BAABUJ010000004">
    <property type="protein sequence ID" value="GAA5794823.1"/>
    <property type="molecule type" value="Genomic_DNA"/>
</dbReference>
<feature type="compositionally biased region" description="Polar residues" evidence="5">
    <location>
        <begin position="62"/>
        <end position="74"/>
    </location>
</feature>
<organism evidence="7 8">
    <name type="scientific">Helicostylum pulchrum</name>
    <dbReference type="NCBI Taxonomy" id="562976"/>
    <lineage>
        <taxon>Eukaryota</taxon>
        <taxon>Fungi</taxon>
        <taxon>Fungi incertae sedis</taxon>
        <taxon>Mucoromycota</taxon>
        <taxon>Mucoromycotina</taxon>
        <taxon>Mucoromycetes</taxon>
        <taxon>Mucorales</taxon>
        <taxon>Mucorineae</taxon>
        <taxon>Mucoraceae</taxon>
        <taxon>Helicostylum</taxon>
    </lineage>
</organism>
<feature type="domain" description="HTH APSES-type" evidence="6">
    <location>
        <begin position="158"/>
        <end position="264"/>
    </location>
</feature>
<evidence type="ECO:0000256" key="5">
    <source>
        <dbReference type="SAM" id="MobiDB-lite"/>
    </source>
</evidence>
<evidence type="ECO:0000256" key="4">
    <source>
        <dbReference type="ARBA" id="ARBA00023163"/>
    </source>
</evidence>
<dbReference type="SMART" id="SM01252">
    <property type="entry name" value="KilA-N"/>
    <property type="match status" value="1"/>
</dbReference>
<comment type="similarity">
    <text evidence="1">Belongs to the EFG1/PHD1/stuA family.</text>
</comment>
<feature type="compositionally biased region" description="Polar residues" evidence="5">
    <location>
        <begin position="432"/>
        <end position="449"/>
    </location>
</feature>
<evidence type="ECO:0000256" key="3">
    <source>
        <dbReference type="ARBA" id="ARBA00023125"/>
    </source>
</evidence>
<feature type="region of interest" description="Disordered" evidence="5">
    <location>
        <begin position="385"/>
        <end position="576"/>
    </location>
</feature>
<dbReference type="PANTHER" id="PTHR47792">
    <property type="entry name" value="PROTEIN SOK2-RELATED"/>
    <property type="match status" value="1"/>
</dbReference>
<feature type="compositionally biased region" description="Basic residues" evidence="5">
    <location>
        <begin position="84"/>
        <end position="93"/>
    </location>
</feature>
<dbReference type="SUPFAM" id="SSF54616">
    <property type="entry name" value="DNA-binding domain of Mlu1-box binding protein MBP1"/>
    <property type="match status" value="1"/>
</dbReference>
<feature type="compositionally biased region" description="Low complexity" evidence="5">
    <location>
        <begin position="385"/>
        <end position="417"/>
    </location>
</feature>
<proteinExistence type="inferred from homology"/>
<dbReference type="InterPro" id="IPR003163">
    <property type="entry name" value="Tscrpt_reg_HTH_APSES-type"/>
</dbReference>
<sequence length="576" mass="63787">MEGIYQSNLYSSQQLPYVLPPSHPEQHSYSHYGNAQQYRSSAFSDARSSPTSSSTPYHHSAGLNNASSSTNSYPSHGGDMNHPNSHHHHHHHHDTTANNNDNYHHTNSTTAWNSSPNLSWNSSPPPLPPPSRNNSYGGYGSNNNNTLPHMSAPMQRPKLTTTVWEDEGTLCYQVDAKSVCVARRQDNDMINGTKLLNVVGMSRGKRDGILKNEKGRVVVKVGAMHLKGVWITFSRAKDLATKFKIVDILYPLFVDDPSIFLSMPPPPPPPAAVAAGSTGVPIMLPSSINTPRGYYNKNENFGSFNMQPWEKQPYQSLPSLSNQQQQQHQDQMLMRSQQQQQQQQTNQLQHSGSCSPVPGTIAPILSNDESDMYLLNNSYEYRNSGNRFTSNGNSTTTTSAPTTTSTSTTVPSSTSTNQHSYNIYPSDHSTEHFSSPYENHSSPYLQTNRKVIEKEEDKRSIDFPSSPPPESSSTTHALKYSTSSPYQLNNNTSSPPSWSETNNDRKSPLGSTSSSSSSLRTASLVMVPGRHPLSSEIEEKSFTKGRKRGHQQEKSITSIPVTQRKRMKHTEKGASP</sequence>
<dbReference type="InterPro" id="IPR036887">
    <property type="entry name" value="HTH_APSES_sf"/>
</dbReference>
<evidence type="ECO:0000259" key="6">
    <source>
        <dbReference type="PROSITE" id="PS51299"/>
    </source>
</evidence>
<evidence type="ECO:0000313" key="8">
    <source>
        <dbReference type="Proteomes" id="UP001476247"/>
    </source>
</evidence>
<evidence type="ECO:0000256" key="1">
    <source>
        <dbReference type="ARBA" id="ARBA00007247"/>
    </source>
</evidence>
<feature type="compositionally biased region" description="Basic and acidic residues" evidence="5">
    <location>
        <begin position="450"/>
        <end position="461"/>
    </location>
</feature>
<protein>
    <recommendedName>
        <fullName evidence="6">HTH APSES-type domain-containing protein</fullName>
    </recommendedName>
</protein>
<dbReference type="InterPro" id="IPR029790">
    <property type="entry name" value="EFG1/Phd1/StuA"/>
</dbReference>
<dbReference type="Proteomes" id="UP001476247">
    <property type="component" value="Unassembled WGS sequence"/>
</dbReference>
<feature type="region of interest" description="Disordered" evidence="5">
    <location>
        <begin position="39"/>
        <end position="152"/>
    </location>
</feature>
<feature type="compositionally biased region" description="Low complexity" evidence="5">
    <location>
        <begin position="313"/>
        <end position="351"/>
    </location>
</feature>
<name>A0ABP9XK55_9FUNG</name>
<dbReference type="Pfam" id="PF04383">
    <property type="entry name" value="KilA-N"/>
    <property type="match status" value="1"/>
</dbReference>